<sequence length="78" mass="8775">MARVGATRHSLSILVAAKPSDGNDFSWRAVYGNFLRRLEIIQQAYASNLRRVLILEYGAIFSRQFDKMPRALFSGAAN</sequence>
<accession>A0A0R3N5Z4</accession>
<evidence type="ECO:0000313" key="1">
    <source>
        <dbReference type="EMBL" id="KRR27876.1"/>
    </source>
</evidence>
<protein>
    <submittedName>
        <fullName evidence="1">Uncharacterized protein</fullName>
    </submittedName>
</protein>
<dbReference type="AlphaFoldDB" id="A0A0R3N5Z4"/>
<dbReference type="EMBL" id="LLYB01000034">
    <property type="protein sequence ID" value="KRR27876.1"/>
    <property type="molecule type" value="Genomic_DNA"/>
</dbReference>
<evidence type="ECO:0000313" key="2">
    <source>
        <dbReference type="Proteomes" id="UP000051660"/>
    </source>
</evidence>
<gene>
    <name evidence="1" type="ORF">CQ14_08540</name>
</gene>
<organism evidence="1 2">
    <name type="scientific">Bradyrhizobium lablabi</name>
    <dbReference type="NCBI Taxonomy" id="722472"/>
    <lineage>
        <taxon>Bacteria</taxon>
        <taxon>Pseudomonadati</taxon>
        <taxon>Pseudomonadota</taxon>
        <taxon>Alphaproteobacteria</taxon>
        <taxon>Hyphomicrobiales</taxon>
        <taxon>Nitrobacteraceae</taxon>
        <taxon>Bradyrhizobium</taxon>
    </lineage>
</organism>
<reference evidence="1 2" key="1">
    <citation type="submission" date="2014-03" db="EMBL/GenBank/DDBJ databases">
        <title>Bradyrhizobium valentinum sp. nov., isolated from effective nodules of Lupinus mariae-josephae, a lupine endemic of basic-lime soils in Eastern Spain.</title>
        <authorList>
            <person name="Duran D."/>
            <person name="Rey L."/>
            <person name="Navarro A."/>
            <person name="Busquets A."/>
            <person name="Imperial J."/>
            <person name="Ruiz-Argueso T."/>
        </authorList>
    </citation>
    <scope>NUCLEOTIDE SEQUENCE [LARGE SCALE GENOMIC DNA]</scope>
    <source>
        <strain evidence="1 2">CCBAU 23086</strain>
    </source>
</reference>
<comment type="caution">
    <text evidence="1">The sequence shown here is derived from an EMBL/GenBank/DDBJ whole genome shotgun (WGS) entry which is preliminary data.</text>
</comment>
<dbReference type="Proteomes" id="UP000051660">
    <property type="component" value="Unassembled WGS sequence"/>
</dbReference>
<name>A0A0R3N5Z4_9BRAD</name>
<proteinExistence type="predicted"/>